<dbReference type="Pfam" id="PF03781">
    <property type="entry name" value="FGE-sulfatase"/>
    <property type="match status" value="1"/>
</dbReference>
<dbReference type="InterPro" id="IPR051043">
    <property type="entry name" value="Sulfatase_Mod_Factor_Kinase"/>
</dbReference>
<evidence type="ECO:0000259" key="2">
    <source>
        <dbReference type="Pfam" id="PF03781"/>
    </source>
</evidence>
<dbReference type="AlphaFoldDB" id="A0AAD0HU41"/>
<dbReference type="PANTHER" id="PTHR23150:SF19">
    <property type="entry name" value="FORMYLGLYCINE-GENERATING ENZYME"/>
    <property type="match status" value="1"/>
</dbReference>
<feature type="domain" description="Sulfatase-modifying factor enzyme-like" evidence="2">
    <location>
        <begin position="232"/>
        <end position="451"/>
    </location>
</feature>
<organism evidence="3 4">
    <name type="scientific">Fusobacterium periodonticum</name>
    <dbReference type="NCBI Taxonomy" id="860"/>
    <lineage>
        <taxon>Bacteria</taxon>
        <taxon>Fusobacteriati</taxon>
        <taxon>Fusobacteriota</taxon>
        <taxon>Fusobacteriia</taxon>
        <taxon>Fusobacteriales</taxon>
        <taxon>Fusobacteriaceae</taxon>
        <taxon>Fusobacterium</taxon>
    </lineage>
</organism>
<name>A0AAD0HU41_9FUSO</name>
<protein>
    <recommendedName>
        <fullName evidence="2">Sulfatase-modifying factor enzyme-like domain-containing protein</fullName>
    </recommendedName>
</protein>
<dbReference type="KEGG" id="fpei:C4N17_04520"/>
<dbReference type="InterPro" id="IPR005532">
    <property type="entry name" value="SUMF_dom"/>
</dbReference>
<dbReference type="Gene3D" id="3.90.1580.10">
    <property type="entry name" value="paralog of FGE (formylglycine-generating enzyme)"/>
    <property type="match status" value="1"/>
</dbReference>
<proteinExistence type="predicted"/>
<gene>
    <name evidence="3" type="ORF">C4N17_04520</name>
</gene>
<reference evidence="3 4" key="1">
    <citation type="submission" date="2018-03" db="EMBL/GenBank/DDBJ databases">
        <title>Complete Fusobacterium genomes using hybrid Minion sequencing.</title>
        <authorList>
            <person name="Slade D.J."/>
            <person name="Lahmers K."/>
        </authorList>
    </citation>
    <scope>NUCLEOTIDE SEQUENCE [LARGE SCALE GENOMIC DNA]</scope>
    <source>
        <strain evidence="3 4">2_1_31</strain>
    </source>
</reference>
<keyword evidence="1" id="KW-0175">Coiled coil</keyword>
<dbReference type="RefSeq" id="WP_008793455.1">
    <property type="nucleotide sequence ID" value="NZ_CABKNO010000001.1"/>
</dbReference>
<feature type="coiled-coil region" evidence="1">
    <location>
        <begin position="159"/>
        <end position="193"/>
    </location>
</feature>
<dbReference type="SUPFAM" id="SSF56436">
    <property type="entry name" value="C-type lectin-like"/>
    <property type="match status" value="1"/>
</dbReference>
<dbReference type="EMBL" id="CP028108">
    <property type="protein sequence ID" value="AVQ25029.1"/>
    <property type="molecule type" value="Genomic_DNA"/>
</dbReference>
<evidence type="ECO:0000256" key="1">
    <source>
        <dbReference type="SAM" id="Coils"/>
    </source>
</evidence>
<dbReference type="Proteomes" id="UP000241472">
    <property type="component" value="Chromosome"/>
</dbReference>
<dbReference type="InterPro" id="IPR016187">
    <property type="entry name" value="CTDL_fold"/>
</dbReference>
<sequence>MKESISKFITEGKALLWIKTNDFQEVERAMIETLNSLENKKFYIYEKGKTINFLNDSIESGMDDLFNTLDELYPQGIRKIPVFLLIKGGIDEILKKNNLDYFREIFETKKETPRYNFTVIIADNEDVPPQLEDKADFIDKQITDNEGAIKKYILDLAKFEKLELAEEEIEKVIETLKNNINKYSRNKEKKENISPLKSNEIKLNKNKIEEMIIVKGGKYQPSFADEEKEVFDIEVSKYQITQKMWAEVMGTNPSHFKGENMPVESLNWWEALEFCNKLSEKYGLEPVYNLDKKSNGILMIKELGGETVYPDVANFKNTEGFRLPTEVEWEWFARGGQKAMNEGTFDYIFAGSNEINEVAWYRNNTGGKEEIQMGIAKVLNGGSTQEVGLKKPNQLGIYDCSGNVWEWIYDTAENSHRNLENKKLYTYRAFDNSCIHRRIRGGGWAARYENCSVSTRYYKVNRENSLDFSFSQIIDTCNQETLKVSSDIGLRIVRTI</sequence>
<accession>A0AAD0HU41</accession>
<dbReference type="PANTHER" id="PTHR23150">
    <property type="entry name" value="SULFATASE MODIFYING FACTOR 1, 2"/>
    <property type="match status" value="1"/>
</dbReference>
<dbReference type="InterPro" id="IPR042095">
    <property type="entry name" value="SUMF_sf"/>
</dbReference>
<dbReference type="GO" id="GO:0120147">
    <property type="term" value="F:formylglycine-generating oxidase activity"/>
    <property type="evidence" value="ECO:0007669"/>
    <property type="project" value="TreeGrafter"/>
</dbReference>
<evidence type="ECO:0000313" key="3">
    <source>
        <dbReference type="EMBL" id="AVQ25029.1"/>
    </source>
</evidence>
<evidence type="ECO:0000313" key="4">
    <source>
        <dbReference type="Proteomes" id="UP000241472"/>
    </source>
</evidence>